<name>A0A0A5GIJ7_9BACI</name>
<keyword evidence="2" id="KW-1185">Reference proteome</keyword>
<proteinExistence type="predicted"/>
<reference evidence="1 2" key="1">
    <citation type="submission" date="2013-08" db="EMBL/GenBank/DDBJ databases">
        <authorList>
            <person name="Huang J."/>
            <person name="Wang G."/>
        </authorList>
    </citation>
    <scope>NUCLEOTIDE SEQUENCE [LARGE SCALE GENOMIC DNA]</scope>
    <source>
        <strain evidence="1 2">BH030004</strain>
    </source>
</reference>
<accession>A0A0A5GIJ7</accession>
<organism evidence="1 2">
    <name type="scientific">Pontibacillus marinus BH030004 = DSM 16465</name>
    <dbReference type="NCBI Taxonomy" id="1385511"/>
    <lineage>
        <taxon>Bacteria</taxon>
        <taxon>Bacillati</taxon>
        <taxon>Bacillota</taxon>
        <taxon>Bacilli</taxon>
        <taxon>Bacillales</taxon>
        <taxon>Bacillaceae</taxon>
        <taxon>Pontibacillus</taxon>
    </lineage>
</organism>
<gene>
    <name evidence="1" type="ORF">N783_00095</name>
</gene>
<evidence type="ECO:0000313" key="1">
    <source>
        <dbReference type="EMBL" id="KGX91849.1"/>
    </source>
</evidence>
<dbReference type="EMBL" id="AVPF01000001">
    <property type="protein sequence ID" value="KGX91849.1"/>
    <property type="molecule type" value="Genomic_DNA"/>
</dbReference>
<dbReference type="STRING" id="1385511.GCA_000425225_00235"/>
<sequence>MFVYNFTNAGTAPVLYPEENTPSHGNKIALYCKWTSFYNGVMTKKGGEV</sequence>
<dbReference type="AlphaFoldDB" id="A0A0A5GIJ7"/>
<protein>
    <submittedName>
        <fullName evidence="1">Uncharacterized protein</fullName>
    </submittedName>
</protein>
<evidence type="ECO:0000313" key="2">
    <source>
        <dbReference type="Proteomes" id="UP000030403"/>
    </source>
</evidence>
<comment type="caution">
    <text evidence="1">The sequence shown here is derived from an EMBL/GenBank/DDBJ whole genome shotgun (WGS) entry which is preliminary data.</text>
</comment>
<dbReference type="Proteomes" id="UP000030403">
    <property type="component" value="Unassembled WGS sequence"/>
</dbReference>